<dbReference type="OrthoDB" id="2964645at2"/>
<feature type="transmembrane region" description="Helical" evidence="1">
    <location>
        <begin position="137"/>
        <end position="157"/>
    </location>
</feature>
<dbReference type="Proteomes" id="UP000300879">
    <property type="component" value="Chromosome"/>
</dbReference>
<feature type="transmembrane region" description="Helical" evidence="1">
    <location>
        <begin position="112"/>
        <end position="130"/>
    </location>
</feature>
<sequence>MVKQEVIQWRFVWKTQRPLLLIPIMLWLVVILAGSSSQQLAKDLAVFLLYPSLAFPVVGLMSSIGSAYQKELWITLPVSPWRAGAVRPLLMSLLYAGLFTSVLHRYYTPAQVAGGCISVLMYMLLIALITTLFKNSAFGLCGGLIFLFFGLFTGGSGQGPLYLMQWYRQVTGLPSDVYLLEQGVFCLVALFGTVQLIRFRERFHLLKD</sequence>
<protein>
    <recommendedName>
        <fullName evidence="4">ABC-2 family transporter protein</fullName>
    </recommendedName>
</protein>
<keyword evidence="1" id="KW-1133">Transmembrane helix</keyword>
<evidence type="ECO:0000313" key="3">
    <source>
        <dbReference type="Proteomes" id="UP000300879"/>
    </source>
</evidence>
<name>A0A4P8XFD3_9BACL</name>
<dbReference type="RefSeq" id="WP_138224185.1">
    <property type="nucleotide sequence ID" value="NZ_CP040396.1"/>
</dbReference>
<keyword evidence="3" id="KW-1185">Reference proteome</keyword>
<evidence type="ECO:0000256" key="1">
    <source>
        <dbReference type="SAM" id="Phobius"/>
    </source>
</evidence>
<evidence type="ECO:0000313" key="2">
    <source>
        <dbReference type="EMBL" id="QCT01065.1"/>
    </source>
</evidence>
<feature type="transmembrane region" description="Helical" evidence="1">
    <location>
        <begin position="89"/>
        <end position="106"/>
    </location>
</feature>
<gene>
    <name evidence="2" type="ORF">E6C60_0341</name>
</gene>
<reference evidence="2 3" key="1">
    <citation type="submission" date="2019-05" db="EMBL/GenBank/DDBJ databases">
        <authorList>
            <person name="Chen C."/>
        </authorList>
    </citation>
    <scope>NUCLEOTIDE SEQUENCE [LARGE SCALE GENOMIC DNA]</scope>
    <source>
        <strain evidence="2 3">HB172198</strain>
    </source>
</reference>
<feature type="transmembrane region" description="Helical" evidence="1">
    <location>
        <begin position="20"/>
        <end position="41"/>
    </location>
</feature>
<keyword evidence="1" id="KW-0812">Transmembrane</keyword>
<feature type="transmembrane region" description="Helical" evidence="1">
    <location>
        <begin position="177"/>
        <end position="197"/>
    </location>
</feature>
<feature type="transmembrane region" description="Helical" evidence="1">
    <location>
        <begin position="47"/>
        <end position="68"/>
    </location>
</feature>
<dbReference type="AlphaFoldDB" id="A0A4P8XFD3"/>
<dbReference type="KEGG" id="palo:E6C60_0341"/>
<dbReference type="EMBL" id="CP040396">
    <property type="protein sequence ID" value="QCT01065.1"/>
    <property type="molecule type" value="Genomic_DNA"/>
</dbReference>
<organism evidence="2 3">
    <name type="scientific">Paenibacillus algicola</name>
    <dbReference type="NCBI Taxonomy" id="2565926"/>
    <lineage>
        <taxon>Bacteria</taxon>
        <taxon>Bacillati</taxon>
        <taxon>Bacillota</taxon>
        <taxon>Bacilli</taxon>
        <taxon>Bacillales</taxon>
        <taxon>Paenibacillaceae</taxon>
        <taxon>Paenibacillus</taxon>
    </lineage>
</organism>
<proteinExistence type="predicted"/>
<accession>A0A4P8XFD3</accession>
<evidence type="ECO:0008006" key="4">
    <source>
        <dbReference type="Google" id="ProtNLM"/>
    </source>
</evidence>
<keyword evidence="1" id="KW-0472">Membrane</keyword>